<feature type="domain" description="PIN" evidence="1">
    <location>
        <begin position="2"/>
        <end position="124"/>
    </location>
</feature>
<protein>
    <submittedName>
        <fullName evidence="2">PIN domain nuclease, a component of toxin-antitoxin system (PIN domain)</fullName>
    </submittedName>
</protein>
<dbReference type="SUPFAM" id="SSF88723">
    <property type="entry name" value="PIN domain-like"/>
    <property type="match status" value="1"/>
</dbReference>
<proteinExistence type="predicted"/>
<dbReference type="Proteomes" id="UP000192936">
    <property type="component" value="Unassembled WGS sequence"/>
</dbReference>
<evidence type="ECO:0000313" key="2">
    <source>
        <dbReference type="EMBL" id="SMF76035.1"/>
    </source>
</evidence>
<sequence>MILLDTHAILWLDAGVELSADARERIEQERSTGGILISTVSAWEIGTLVRKGRIRLDLEPSAWMQRFLAAAGLRCLPLSLDAALGASSLPEPLHNDPADRMLIATARQLGVPLMTRDRLIHDYAAISGTIRVHSC</sequence>
<accession>A0A1X7GXF4</accession>
<reference evidence="2 3" key="1">
    <citation type="submission" date="2017-04" db="EMBL/GenBank/DDBJ databases">
        <authorList>
            <person name="Afonso C.L."/>
            <person name="Miller P.J."/>
            <person name="Scott M.A."/>
            <person name="Spackman E."/>
            <person name="Goraichik I."/>
            <person name="Dimitrov K.M."/>
            <person name="Suarez D.L."/>
            <person name="Swayne D.E."/>
        </authorList>
    </citation>
    <scope>NUCLEOTIDE SEQUENCE [LARGE SCALE GENOMIC DNA]</scope>
    <source>
        <strain evidence="2 3">A2P</strain>
    </source>
</reference>
<dbReference type="RefSeq" id="WP_085089431.1">
    <property type="nucleotide sequence ID" value="NZ_FXAK01000007.1"/>
</dbReference>
<evidence type="ECO:0000259" key="1">
    <source>
        <dbReference type="Pfam" id="PF01850"/>
    </source>
</evidence>
<dbReference type="InterPro" id="IPR002716">
    <property type="entry name" value="PIN_dom"/>
</dbReference>
<dbReference type="Gene3D" id="3.40.50.1010">
    <property type="entry name" value="5'-nuclease"/>
    <property type="match status" value="1"/>
</dbReference>
<dbReference type="CDD" id="cd09872">
    <property type="entry name" value="PIN_Sll0205-like"/>
    <property type="match status" value="1"/>
</dbReference>
<dbReference type="InterPro" id="IPR052919">
    <property type="entry name" value="TA_system_RNase"/>
</dbReference>
<dbReference type="PANTHER" id="PTHR36173">
    <property type="entry name" value="RIBONUCLEASE VAPC16-RELATED"/>
    <property type="match status" value="1"/>
</dbReference>
<dbReference type="OrthoDB" id="9798990at2"/>
<dbReference type="InterPro" id="IPR029060">
    <property type="entry name" value="PIN-like_dom_sf"/>
</dbReference>
<gene>
    <name evidence="2" type="ORF">SAMN02982917_4543</name>
</gene>
<evidence type="ECO:0000313" key="3">
    <source>
        <dbReference type="Proteomes" id="UP000192936"/>
    </source>
</evidence>
<dbReference type="Pfam" id="PF01850">
    <property type="entry name" value="PIN"/>
    <property type="match status" value="1"/>
</dbReference>
<dbReference type="PANTHER" id="PTHR36173:SF1">
    <property type="entry name" value="RIBONUCLEASE VAPC22"/>
    <property type="match status" value="1"/>
</dbReference>
<name>A0A1X7GXF4_9PROT</name>
<organism evidence="2 3">
    <name type="scientific">Azospirillum oryzae</name>
    <dbReference type="NCBI Taxonomy" id="286727"/>
    <lineage>
        <taxon>Bacteria</taxon>
        <taxon>Pseudomonadati</taxon>
        <taxon>Pseudomonadota</taxon>
        <taxon>Alphaproteobacteria</taxon>
        <taxon>Rhodospirillales</taxon>
        <taxon>Azospirillaceae</taxon>
        <taxon>Azospirillum</taxon>
    </lineage>
</organism>
<dbReference type="EMBL" id="FXAK01000007">
    <property type="protein sequence ID" value="SMF76035.1"/>
    <property type="molecule type" value="Genomic_DNA"/>
</dbReference>
<dbReference type="STRING" id="286727.SAMN02982917_4543"/>
<dbReference type="InterPro" id="IPR041705">
    <property type="entry name" value="PIN_Sll0205"/>
</dbReference>
<dbReference type="AlphaFoldDB" id="A0A1X7GXF4"/>